<evidence type="ECO:0000256" key="1">
    <source>
        <dbReference type="ARBA" id="ARBA00008779"/>
    </source>
</evidence>
<keyword evidence="6" id="KW-0732">Signal</keyword>
<dbReference type="InterPro" id="IPR000917">
    <property type="entry name" value="Sulfatase_N"/>
</dbReference>
<keyword evidence="9" id="KW-1185">Reference proteome</keyword>
<feature type="signal peptide" evidence="6">
    <location>
        <begin position="1"/>
        <end position="24"/>
    </location>
</feature>
<dbReference type="Gene3D" id="3.40.720.10">
    <property type="entry name" value="Alkaline Phosphatase, subunit A"/>
    <property type="match status" value="1"/>
</dbReference>
<accession>A0A5B9MNJ6</accession>
<keyword evidence="4" id="KW-0106">Calcium</keyword>
<dbReference type="AlphaFoldDB" id="A0A5B9MNJ6"/>
<evidence type="ECO:0000313" key="8">
    <source>
        <dbReference type="EMBL" id="QEG00438.1"/>
    </source>
</evidence>
<evidence type="ECO:0000256" key="6">
    <source>
        <dbReference type="SAM" id="SignalP"/>
    </source>
</evidence>
<dbReference type="GO" id="GO:0004065">
    <property type="term" value="F:arylsulfatase activity"/>
    <property type="evidence" value="ECO:0007669"/>
    <property type="project" value="UniProtKB-EC"/>
</dbReference>
<feature type="region of interest" description="Disordered" evidence="5">
    <location>
        <begin position="411"/>
        <end position="463"/>
    </location>
</feature>
<evidence type="ECO:0000256" key="2">
    <source>
        <dbReference type="ARBA" id="ARBA00022723"/>
    </source>
</evidence>
<evidence type="ECO:0000256" key="3">
    <source>
        <dbReference type="ARBA" id="ARBA00022801"/>
    </source>
</evidence>
<dbReference type="KEGG" id="smam:Mal15_45080"/>
<dbReference type="CDD" id="cd16146">
    <property type="entry name" value="ARS_like"/>
    <property type="match status" value="1"/>
</dbReference>
<comment type="similarity">
    <text evidence="1">Belongs to the sulfatase family.</text>
</comment>
<protein>
    <submittedName>
        <fullName evidence="8">Arylsulfatase</fullName>
        <ecNumber evidence="8">3.1.6.1</ecNumber>
    </submittedName>
</protein>
<dbReference type="InterPro" id="IPR050738">
    <property type="entry name" value="Sulfatase"/>
</dbReference>
<keyword evidence="2" id="KW-0479">Metal-binding</keyword>
<dbReference type="SUPFAM" id="SSF53649">
    <property type="entry name" value="Alkaline phosphatase-like"/>
    <property type="match status" value="1"/>
</dbReference>
<reference evidence="8 9" key="1">
    <citation type="submission" date="2019-02" db="EMBL/GenBank/DDBJ databases">
        <title>Planctomycetal bacteria perform biofilm scaping via a novel small molecule.</title>
        <authorList>
            <person name="Jeske O."/>
            <person name="Boedeker C."/>
            <person name="Wiegand S."/>
            <person name="Breitling P."/>
            <person name="Kallscheuer N."/>
            <person name="Jogler M."/>
            <person name="Rohde M."/>
            <person name="Petersen J."/>
            <person name="Medema M.H."/>
            <person name="Surup F."/>
            <person name="Jogler C."/>
        </authorList>
    </citation>
    <scope>NUCLEOTIDE SEQUENCE [LARGE SCALE GENOMIC DNA]</scope>
    <source>
        <strain evidence="8 9">Mal15</strain>
    </source>
</reference>
<dbReference type="EMBL" id="CP036264">
    <property type="protein sequence ID" value="QEG00438.1"/>
    <property type="molecule type" value="Genomic_DNA"/>
</dbReference>
<feature type="compositionally biased region" description="Basic and acidic residues" evidence="5">
    <location>
        <begin position="450"/>
        <end position="463"/>
    </location>
</feature>
<dbReference type="InterPro" id="IPR017850">
    <property type="entry name" value="Alkaline_phosphatase_core_sf"/>
</dbReference>
<feature type="compositionally biased region" description="Basic and acidic residues" evidence="5">
    <location>
        <begin position="424"/>
        <end position="436"/>
    </location>
</feature>
<feature type="domain" description="Sulfatase N-terminal" evidence="7">
    <location>
        <begin position="37"/>
        <end position="341"/>
    </location>
</feature>
<dbReference type="EC" id="3.1.6.1" evidence="8"/>
<evidence type="ECO:0000259" key="7">
    <source>
        <dbReference type="Pfam" id="PF00884"/>
    </source>
</evidence>
<dbReference type="Proteomes" id="UP000321353">
    <property type="component" value="Chromosome"/>
</dbReference>
<organism evidence="8 9">
    <name type="scientific">Stieleria maiorica</name>
    <dbReference type="NCBI Taxonomy" id="2795974"/>
    <lineage>
        <taxon>Bacteria</taxon>
        <taxon>Pseudomonadati</taxon>
        <taxon>Planctomycetota</taxon>
        <taxon>Planctomycetia</taxon>
        <taxon>Pirellulales</taxon>
        <taxon>Pirellulaceae</taxon>
        <taxon>Stieleria</taxon>
    </lineage>
</organism>
<dbReference type="RefSeq" id="WP_147869682.1">
    <property type="nucleotide sequence ID" value="NZ_CP036264.1"/>
</dbReference>
<proteinExistence type="inferred from homology"/>
<dbReference type="PANTHER" id="PTHR42693">
    <property type="entry name" value="ARYLSULFATASE FAMILY MEMBER"/>
    <property type="match status" value="1"/>
</dbReference>
<dbReference type="Pfam" id="PF00884">
    <property type="entry name" value="Sulfatase"/>
    <property type="match status" value="1"/>
</dbReference>
<dbReference type="PROSITE" id="PS00149">
    <property type="entry name" value="SULFATASE_2"/>
    <property type="match status" value="1"/>
</dbReference>
<dbReference type="GO" id="GO:0046872">
    <property type="term" value="F:metal ion binding"/>
    <property type="evidence" value="ECO:0007669"/>
    <property type="project" value="UniProtKB-KW"/>
</dbReference>
<dbReference type="PANTHER" id="PTHR42693:SF53">
    <property type="entry name" value="ENDO-4-O-SULFATASE"/>
    <property type="match status" value="1"/>
</dbReference>
<evidence type="ECO:0000256" key="4">
    <source>
        <dbReference type="ARBA" id="ARBA00022837"/>
    </source>
</evidence>
<feature type="chain" id="PRO_5022710869" evidence="6">
    <location>
        <begin position="25"/>
        <end position="463"/>
    </location>
</feature>
<evidence type="ECO:0000313" key="9">
    <source>
        <dbReference type="Proteomes" id="UP000321353"/>
    </source>
</evidence>
<sequence precursor="true">MNYPSTVALTLFCVSGLLLPHAVAEPPTPPSKTDSPPNVILILADDMALGDLSSLNGGLSRTPHLDRLKDDSVWFSQAYSAAPVCAPARAALLTGRYPHRTGVVTLNQLTYPSLTRLRRDETTIAELLQDRGYATGLIGKWHCGNGQGYEPNDHGFDEFEGFLNHTFIRRYFDYRLQVAGRTVEVNDQYLTSDLSARAVDFVRRHRDEPFFLHLAHYAPHRPIDAPAERIEPYLRRGLDQQTATVYAMIEIMDQGIGELLEELDRLQIREQTIVVFASDNGPDPLVQRRFNHDLRETKYTVYEGGVKVPFLVHWPNKLTPKELHDTVHFTDVLPTLMELCGFDVPETLELDGASLAGRLTGNADVAPLPGQRFWQWNRAQPRYSHNAAVREGNWKLVRPFVTRNIPKNDSELPPALYDLSSDPSESHDVAAEHPERVTQMNQALESWTRAVERDRTRTESVAD</sequence>
<dbReference type="InterPro" id="IPR024607">
    <property type="entry name" value="Sulfatase_CS"/>
</dbReference>
<keyword evidence="3 8" id="KW-0378">Hydrolase</keyword>
<gene>
    <name evidence="8" type="primary">atsA_63</name>
    <name evidence="8" type="ORF">Mal15_45080</name>
</gene>
<dbReference type="PROSITE" id="PS00523">
    <property type="entry name" value="SULFATASE_1"/>
    <property type="match status" value="1"/>
</dbReference>
<name>A0A5B9MNJ6_9BACT</name>
<dbReference type="Gene3D" id="3.30.1120.10">
    <property type="match status" value="1"/>
</dbReference>
<evidence type="ECO:0000256" key="5">
    <source>
        <dbReference type="SAM" id="MobiDB-lite"/>
    </source>
</evidence>